<name>A0ABS6EFT4_9CLOT</name>
<dbReference type="Proteomes" id="UP000726170">
    <property type="component" value="Unassembled WGS sequence"/>
</dbReference>
<organism evidence="1 2">
    <name type="scientific">Clostridium mobile</name>
    <dbReference type="NCBI Taxonomy" id="2841512"/>
    <lineage>
        <taxon>Bacteria</taxon>
        <taxon>Bacillati</taxon>
        <taxon>Bacillota</taxon>
        <taxon>Clostridia</taxon>
        <taxon>Eubacteriales</taxon>
        <taxon>Clostridiaceae</taxon>
        <taxon>Clostridium</taxon>
    </lineage>
</organism>
<keyword evidence="2" id="KW-1185">Reference proteome</keyword>
<evidence type="ECO:0000313" key="2">
    <source>
        <dbReference type="Proteomes" id="UP000726170"/>
    </source>
</evidence>
<comment type="caution">
    <text evidence="1">The sequence shown here is derived from an EMBL/GenBank/DDBJ whole genome shotgun (WGS) entry which is preliminary data.</text>
</comment>
<protein>
    <submittedName>
        <fullName evidence="1">Uncharacterized protein</fullName>
    </submittedName>
</protein>
<proteinExistence type="predicted"/>
<dbReference type="RefSeq" id="WP_216438387.1">
    <property type="nucleotide sequence ID" value="NZ_JAHLQF010000002.1"/>
</dbReference>
<evidence type="ECO:0000313" key="1">
    <source>
        <dbReference type="EMBL" id="MBU5483883.1"/>
    </source>
</evidence>
<accession>A0ABS6EFT4</accession>
<gene>
    <name evidence="1" type="ORF">KQI86_06045</name>
</gene>
<sequence>MFVNLNELELESIKNLITDRISQLRTDMDGDAENEEEFKTIIRDYKKLLETIDNNKFTQEKLNSIIAEEFNSSENSDKKLKDVLPQGFENILKVYIYNNKDEVLKYIKDFIKKDSVKDTLRREIDKMMAGVNIAIRKFVNVDSLCDNIISGIQNYVENEDNSFKIIESIYSGIDIIKEKNLREVLSYIPYEGKKTIINFMAEKVYYILDNYN</sequence>
<dbReference type="EMBL" id="JAHLQF010000002">
    <property type="protein sequence ID" value="MBU5483883.1"/>
    <property type="molecule type" value="Genomic_DNA"/>
</dbReference>
<reference evidence="1 2" key="1">
    <citation type="submission" date="2021-06" db="EMBL/GenBank/DDBJ databases">
        <authorList>
            <person name="Sun Q."/>
            <person name="Li D."/>
        </authorList>
    </citation>
    <scope>NUCLEOTIDE SEQUENCE [LARGE SCALE GENOMIC DNA]</scope>
    <source>
        <strain evidence="1 2">MSJ-11</strain>
    </source>
</reference>